<organism evidence="2 3">
    <name type="scientific">Nocardia suismassiliense</name>
    <dbReference type="NCBI Taxonomy" id="2077092"/>
    <lineage>
        <taxon>Bacteria</taxon>
        <taxon>Bacillati</taxon>
        <taxon>Actinomycetota</taxon>
        <taxon>Actinomycetes</taxon>
        <taxon>Mycobacteriales</taxon>
        <taxon>Nocardiaceae</taxon>
        <taxon>Nocardia</taxon>
    </lineage>
</organism>
<dbReference type="NCBIfam" id="TIGR01764">
    <property type="entry name" value="excise"/>
    <property type="match status" value="1"/>
</dbReference>
<evidence type="ECO:0000313" key="3">
    <source>
        <dbReference type="Proteomes" id="UP001601948"/>
    </source>
</evidence>
<evidence type="ECO:0000259" key="1">
    <source>
        <dbReference type="Pfam" id="PF12728"/>
    </source>
</evidence>
<evidence type="ECO:0000313" key="2">
    <source>
        <dbReference type="EMBL" id="MFF3227217.1"/>
    </source>
</evidence>
<protein>
    <submittedName>
        <fullName evidence="2">Helix-turn-helix domain-containing protein</fullName>
    </submittedName>
</protein>
<reference evidence="2 3" key="1">
    <citation type="submission" date="2024-10" db="EMBL/GenBank/DDBJ databases">
        <title>The Natural Products Discovery Center: Release of the First 8490 Sequenced Strains for Exploring Actinobacteria Biosynthetic Diversity.</title>
        <authorList>
            <person name="Kalkreuter E."/>
            <person name="Kautsar S.A."/>
            <person name="Yang D."/>
            <person name="Bader C.D."/>
            <person name="Teijaro C.N."/>
            <person name="Fluegel L."/>
            <person name="Davis C.M."/>
            <person name="Simpson J.R."/>
            <person name="Lauterbach L."/>
            <person name="Steele A.D."/>
            <person name="Gui C."/>
            <person name="Meng S."/>
            <person name="Li G."/>
            <person name="Viehrig K."/>
            <person name="Ye F."/>
            <person name="Su P."/>
            <person name="Kiefer A.F."/>
            <person name="Nichols A."/>
            <person name="Cepeda A.J."/>
            <person name="Yan W."/>
            <person name="Fan B."/>
            <person name="Jiang Y."/>
            <person name="Adhikari A."/>
            <person name="Zheng C.-J."/>
            <person name="Schuster L."/>
            <person name="Cowan T.M."/>
            <person name="Smanski M.J."/>
            <person name="Chevrette M.G."/>
            <person name="De Carvalho L.P.S."/>
            <person name="Shen B."/>
        </authorList>
    </citation>
    <scope>NUCLEOTIDE SEQUENCE [LARGE SCALE GENOMIC DNA]</scope>
    <source>
        <strain evidence="2 3">NPDC003040</strain>
    </source>
</reference>
<dbReference type="InterPro" id="IPR041657">
    <property type="entry name" value="HTH_17"/>
</dbReference>
<dbReference type="EMBL" id="JBIAPI010000009">
    <property type="protein sequence ID" value="MFF3227217.1"/>
    <property type="molecule type" value="Genomic_DNA"/>
</dbReference>
<sequence>MTIAEVAAVMGVSKMDVYSSVHKGDLPAIREGRSLRVPEQAVHEYLREHGAPTPS</sequence>
<dbReference type="RefSeq" id="WP_387723142.1">
    <property type="nucleotide sequence ID" value="NZ_JBIAPI010000009.1"/>
</dbReference>
<accession>A0ABW6R112</accession>
<gene>
    <name evidence="2" type="ORF">ACFYV7_30775</name>
</gene>
<proteinExistence type="predicted"/>
<comment type="caution">
    <text evidence="2">The sequence shown here is derived from an EMBL/GenBank/DDBJ whole genome shotgun (WGS) entry which is preliminary data.</text>
</comment>
<dbReference type="Proteomes" id="UP001601948">
    <property type="component" value="Unassembled WGS sequence"/>
</dbReference>
<keyword evidence="3" id="KW-1185">Reference proteome</keyword>
<name>A0ABW6R112_9NOCA</name>
<dbReference type="InterPro" id="IPR010093">
    <property type="entry name" value="SinI_DNA-bd"/>
</dbReference>
<dbReference type="Pfam" id="PF12728">
    <property type="entry name" value="HTH_17"/>
    <property type="match status" value="1"/>
</dbReference>
<feature type="domain" description="Helix-turn-helix" evidence="1">
    <location>
        <begin position="1"/>
        <end position="49"/>
    </location>
</feature>